<dbReference type="AlphaFoldDB" id="A0A2P4SWH8"/>
<accession>A0A2P4SWH8</accession>
<protein>
    <submittedName>
        <fullName evidence="1">Uncharacterized protein</fullName>
    </submittedName>
</protein>
<dbReference type="EMBL" id="PPHD01019196">
    <property type="protein sequence ID" value="POI28478.1"/>
    <property type="molecule type" value="Genomic_DNA"/>
</dbReference>
<gene>
    <name evidence="1" type="ORF">CIB84_007770</name>
</gene>
<evidence type="ECO:0000313" key="2">
    <source>
        <dbReference type="Proteomes" id="UP000237246"/>
    </source>
</evidence>
<comment type="caution">
    <text evidence="1">The sequence shown here is derived from an EMBL/GenBank/DDBJ whole genome shotgun (WGS) entry which is preliminary data.</text>
</comment>
<proteinExistence type="predicted"/>
<keyword evidence="2" id="KW-1185">Reference proteome</keyword>
<reference evidence="1 2" key="1">
    <citation type="submission" date="2018-01" db="EMBL/GenBank/DDBJ databases">
        <title>Comparison of the Chinese Bamboo Partridge and Red Junglefowl genome sequences highlights the importance of demography in genome evolution.</title>
        <authorList>
            <person name="Tiley G.P."/>
            <person name="Kimball R.T."/>
            <person name="Braun E.L."/>
            <person name="Burleigh J.G."/>
        </authorList>
    </citation>
    <scope>NUCLEOTIDE SEQUENCE [LARGE SCALE GENOMIC DNA]</scope>
    <source>
        <strain evidence="1">RTK389</strain>
        <tissue evidence="1">Blood</tissue>
    </source>
</reference>
<name>A0A2P4SWH8_BAMTH</name>
<sequence>MEMSPSVQSAGGRVAASRAYSWAFLFGSFFVLWVRSSAATSTVPVKKAVRNFAKG</sequence>
<dbReference type="Proteomes" id="UP000237246">
    <property type="component" value="Unassembled WGS sequence"/>
</dbReference>
<evidence type="ECO:0000313" key="1">
    <source>
        <dbReference type="EMBL" id="POI28478.1"/>
    </source>
</evidence>
<organism evidence="1 2">
    <name type="scientific">Bambusicola thoracicus</name>
    <name type="common">Chinese bamboo-partridge</name>
    <name type="synonym">Perdix thoracica</name>
    <dbReference type="NCBI Taxonomy" id="9083"/>
    <lineage>
        <taxon>Eukaryota</taxon>
        <taxon>Metazoa</taxon>
        <taxon>Chordata</taxon>
        <taxon>Craniata</taxon>
        <taxon>Vertebrata</taxon>
        <taxon>Euteleostomi</taxon>
        <taxon>Archelosauria</taxon>
        <taxon>Archosauria</taxon>
        <taxon>Dinosauria</taxon>
        <taxon>Saurischia</taxon>
        <taxon>Theropoda</taxon>
        <taxon>Coelurosauria</taxon>
        <taxon>Aves</taxon>
        <taxon>Neognathae</taxon>
        <taxon>Galloanserae</taxon>
        <taxon>Galliformes</taxon>
        <taxon>Phasianidae</taxon>
        <taxon>Perdicinae</taxon>
        <taxon>Bambusicola</taxon>
    </lineage>
</organism>